<gene>
    <name evidence="5" type="ORF">S01H1_18139</name>
</gene>
<dbReference type="PANTHER" id="PTHR23026">
    <property type="entry name" value="NADPH NITROREDUCTASE"/>
    <property type="match status" value="1"/>
</dbReference>
<dbReference type="EMBL" id="BARS01009676">
    <property type="protein sequence ID" value="GAF78010.1"/>
    <property type="molecule type" value="Genomic_DNA"/>
</dbReference>
<dbReference type="Pfam" id="PF00881">
    <property type="entry name" value="Nitroreductase"/>
    <property type="match status" value="1"/>
</dbReference>
<feature type="domain" description="Nitroreductase" evidence="4">
    <location>
        <begin position="21"/>
        <end position="162"/>
    </location>
</feature>
<dbReference type="GO" id="GO:0016491">
    <property type="term" value="F:oxidoreductase activity"/>
    <property type="evidence" value="ECO:0007669"/>
    <property type="project" value="UniProtKB-KW"/>
</dbReference>
<accession>X0TPH8</accession>
<organism evidence="5">
    <name type="scientific">marine sediment metagenome</name>
    <dbReference type="NCBI Taxonomy" id="412755"/>
    <lineage>
        <taxon>unclassified sequences</taxon>
        <taxon>metagenomes</taxon>
        <taxon>ecological metagenomes</taxon>
    </lineage>
</organism>
<evidence type="ECO:0000259" key="4">
    <source>
        <dbReference type="Pfam" id="PF00881"/>
    </source>
</evidence>
<keyword evidence="3" id="KW-0560">Oxidoreductase</keyword>
<dbReference type="InterPro" id="IPR029479">
    <property type="entry name" value="Nitroreductase"/>
</dbReference>
<dbReference type="Gene3D" id="3.40.109.10">
    <property type="entry name" value="NADH Oxidase"/>
    <property type="match status" value="1"/>
</dbReference>
<dbReference type="InterPro" id="IPR050627">
    <property type="entry name" value="Nitroreductase/BluB"/>
</dbReference>
<evidence type="ECO:0000313" key="5">
    <source>
        <dbReference type="EMBL" id="GAF78010.1"/>
    </source>
</evidence>
<reference evidence="5" key="1">
    <citation type="journal article" date="2014" name="Front. Microbiol.">
        <title>High frequency of phylogenetically diverse reductive dehalogenase-homologous genes in deep subseafloor sedimentary metagenomes.</title>
        <authorList>
            <person name="Kawai M."/>
            <person name="Futagami T."/>
            <person name="Toyoda A."/>
            <person name="Takaki Y."/>
            <person name="Nishi S."/>
            <person name="Hori S."/>
            <person name="Arai W."/>
            <person name="Tsubouchi T."/>
            <person name="Morono Y."/>
            <person name="Uchiyama I."/>
            <person name="Ito T."/>
            <person name="Fujiyama A."/>
            <person name="Inagaki F."/>
            <person name="Takami H."/>
        </authorList>
    </citation>
    <scope>NUCLEOTIDE SEQUENCE</scope>
    <source>
        <strain evidence="5">Expedition CK06-06</strain>
    </source>
</reference>
<evidence type="ECO:0000256" key="1">
    <source>
        <dbReference type="ARBA" id="ARBA00022630"/>
    </source>
</evidence>
<feature type="non-terminal residue" evidence="5">
    <location>
        <position position="163"/>
    </location>
</feature>
<evidence type="ECO:0000256" key="2">
    <source>
        <dbReference type="ARBA" id="ARBA00022643"/>
    </source>
</evidence>
<name>X0TPH8_9ZZZZ</name>
<proteinExistence type="predicted"/>
<keyword evidence="2" id="KW-0288">FMN</keyword>
<evidence type="ECO:0000256" key="3">
    <source>
        <dbReference type="ARBA" id="ARBA00023002"/>
    </source>
</evidence>
<comment type="caution">
    <text evidence="5">The sequence shown here is derived from an EMBL/GenBank/DDBJ whole genome shotgun (WGS) entry which is preliminary data.</text>
</comment>
<dbReference type="AlphaFoldDB" id="X0TPH8"/>
<sequence length="163" mass="18441">MARYFPKSAQSSGQDLFTLLTKRRSIRAFRTDPVPSEKVDAIIAAGQHAPSGAQRHSWRIQTITDSAVKKVIKEKCQIGDKDWHEKADKKLQQWLKAKHITPEKRFLTDAPVLIAVFGDTRAPYWLESVWICIGYMMLAAVDQGLGTVIYTPGDKSFINRILN</sequence>
<protein>
    <recommendedName>
        <fullName evidence="4">Nitroreductase domain-containing protein</fullName>
    </recommendedName>
</protein>
<dbReference type="InterPro" id="IPR000415">
    <property type="entry name" value="Nitroreductase-like"/>
</dbReference>
<dbReference type="SUPFAM" id="SSF55469">
    <property type="entry name" value="FMN-dependent nitroreductase-like"/>
    <property type="match status" value="1"/>
</dbReference>
<keyword evidence="1" id="KW-0285">Flavoprotein</keyword>
<dbReference type="PANTHER" id="PTHR23026:SF90">
    <property type="entry name" value="IODOTYROSINE DEIODINASE 1"/>
    <property type="match status" value="1"/>
</dbReference>